<dbReference type="PROSITE" id="PS00211">
    <property type="entry name" value="ABC_TRANSPORTER_1"/>
    <property type="match status" value="1"/>
</dbReference>
<dbReference type="PANTHER" id="PTHR43297:SF2">
    <property type="entry name" value="DIPEPTIDE TRANSPORT ATP-BINDING PROTEIN DPPD"/>
    <property type="match status" value="1"/>
</dbReference>
<dbReference type="InterPro" id="IPR050388">
    <property type="entry name" value="ABC_Ni/Peptide_Import"/>
</dbReference>
<evidence type="ECO:0000256" key="1">
    <source>
        <dbReference type="ARBA" id="ARBA00004417"/>
    </source>
</evidence>
<comment type="subcellular location">
    <subcellularLocation>
        <location evidence="1">Cell inner membrane</location>
        <topology evidence="1">Peripheral membrane protein</topology>
    </subcellularLocation>
</comment>
<dbReference type="Proteomes" id="UP000317122">
    <property type="component" value="Unassembled WGS sequence"/>
</dbReference>
<accession>A0A562MBK3</accession>
<organism evidence="9 10">
    <name type="scientific">Mesorhizobium tianshanense</name>
    <dbReference type="NCBI Taxonomy" id="39844"/>
    <lineage>
        <taxon>Bacteria</taxon>
        <taxon>Pseudomonadati</taxon>
        <taxon>Pseudomonadota</taxon>
        <taxon>Alphaproteobacteria</taxon>
        <taxon>Hyphomicrobiales</taxon>
        <taxon>Phyllobacteriaceae</taxon>
        <taxon>Mesorhizobium</taxon>
    </lineage>
</organism>
<feature type="domain" description="ABC transporter" evidence="8">
    <location>
        <begin position="14"/>
        <end position="264"/>
    </location>
</feature>
<keyword evidence="10" id="KW-1185">Reference proteome</keyword>
<comment type="similarity">
    <text evidence="2">Belongs to the ABC transporter superfamily.</text>
</comment>
<evidence type="ECO:0000259" key="8">
    <source>
        <dbReference type="PROSITE" id="PS50893"/>
    </source>
</evidence>
<dbReference type="InterPro" id="IPR003593">
    <property type="entry name" value="AAA+_ATPase"/>
</dbReference>
<evidence type="ECO:0000256" key="7">
    <source>
        <dbReference type="ARBA" id="ARBA00023136"/>
    </source>
</evidence>
<dbReference type="NCBIfam" id="TIGR01727">
    <property type="entry name" value="oligo_HPY"/>
    <property type="match status" value="1"/>
</dbReference>
<dbReference type="GO" id="GO:0005524">
    <property type="term" value="F:ATP binding"/>
    <property type="evidence" value="ECO:0007669"/>
    <property type="project" value="UniProtKB-KW"/>
</dbReference>
<dbReference type="SUPFAM" id="SSF52540">
    <property type="entry name" value="P-loop containing nucleoside triphosphate hydrolases"/>
    <property type="match status" value="1"/>
</dbReference>
<keyword evidence="6 9" id="KW-0067">ATP-binding</keyword>
<keyword evidence="4" id="KW-1003">Cell membrane</keyword>
<dbReference type="EMBL" id="VLKT01000109">
    <property type="protein sequence ID" value="TWI17273.1"/>
    <property type="molecule type" value="Genomic_DNA"/>
</dbReference>
<name>A0A562MBK3_9HYPH</name>
<dbReference type="Pfam" id="PF08352">
    <property type="entry name" value="oligo_HPY"/>
    <property type="match status" value="1"/>
</dbReference>
<evidence type="ECO:0000256" key="6">
    <source>
        <dbReference type="ARBA" id="ARBA00022840"/>
    </source>
</evidence>
<dbReference type="GO" id="GO:0016887">
    <property type="term" value="F:ATP hydrolysis activity"/>
    <property type="evidence" value="ECO:0007669"/>
    <property type="project" value="InterPro"/>
</dbReference>
<dbReference type="InterPro" id="IPR017871">
    <property type="entry name" value="ABC_transporter-like_CS"/>
</dbReference>
<dbReference type="GO" id="GO:0055085">
    <property type="term" value="P:transmembrane transport"/>
    <property type="evidence" value="ECO:0007669"/>
    <property type="project" value="UniProtKB-ARBA"/>
</dbReference>
<keyword evidence="7" id="KW-0472">Membrane</keyword>
<dbReference type="PROSITE" id="PS50893">
    <property type="entry name" value="ABC_TRANSPORTER_2"/>
    <property type="match status" value="1"/>
</dbReference>
<keyword evidence="3" id="KW-0813">Transport</keyword>
<evidence type="ECO:0000256" key="4">
    <source>
        <dbReference type="ARBA" id="ARBA00022475"/>
    </source>
</evidence>
<evidence type="ECO:0000256" key="5">
    <source>
        <dbReference type="ARBA" id="ARBA00022741"/>
    </source>
</evidence>
<proteinExistence type="inferred from homology"/>
<evidence type="ECO:0000256" key="3">
    <source>
        <dbReference type="ARBA" id="ARBA00022448"/>
    </source>
</evidence>
<sequence>MRLIPISAATDPLLEVRDLQVRIPTRRGDLLAVDGVDLTVGAGEIVGVVGESGSGKTLTAYAIMGLLSAPAVISRGVIRFRGQDLQALAAEERGRMRGSAMSMVFQEPLTALNPVFPVGTQIRDVIRRHTNLSDRSIRGRILELLDHVGIAGPERVAAAYPFELSGGMRQRILIAMAIACGPSLVIADEPTTALDTTIQAQILELLRRLVRDDGISLLLISHDFGIVADLCQRVYVMYAGQVVEHATAGQLFDRPRHPYTSALLGCMPAARDGDAPLDTIEGTVPTVIDPKALCRFADRCGYAQARCTEQSPPRQTFGVVQDALCFRAAELTLPGLVTPSLTDGVLP</sequence>
<gene>
    <name evidence="9" type="ORF">IQ26_07552</name>
</gene>
<reference evidence="9 10" key="1">
    <citation type="journal article" date="2015" name="Stand. Genomic Sci.">
        <title>Genomic Encyclopedia of Bacterial and Archaeal Type Strains, Phase III: the genomes of soil and plant-associated and newly described type strains.</title>
        <authorList>
            <person name="Whitman W.B."/>
            <person name="Woyke T."/>
            <person name="Klenk H.P."/>
            <person name="Zhou Y."/>
            <person name="Lilburn T.G."/>
            <person name="Beck B.J."/>
            <person name="De Vos P."/>
            <person name="Vandamme P."/>
            <person name="Eisen J.A."/>
            <person name="Garrity G."/>
            <person name="Hugenholtz P."/>
            <person name="Kyrpides N.C."/>
        </authorList>
    </citation>
    <scope>NUCLEOTIDE SEQUENCE [LARGE SCALE GENOMIC DNA]</scope>
    <source>
        <strain evidence="9 10">CGMCC 1.2546</strain>
    </source>
</reference>
<dbReference type="GO" id="GO:0005886">
    <property type="term" value="C:plasma membrane"/>
    <property type="evidence" value="ECO:0007669"/>
    <property type="project" value="UniProtKB-SubCell"/>
</dbReference>
<comment type="caution">
    <text evidence="9">The sequence shown here is derived from an EMBL/GenBank/DDBJ whole genome shotgun (WGS) entry which is preliminary data.</text>
</comment>
<keyword evidence="5" id="KW-0547">Nucleotide-binding</keyword>
<dbReference type="Pfam" id="PF00005">
    <property type="entry name" value="ABC_tran"/>
    <property type="match status" value="1"/>
</dbReference>
<dbReference type="InterPro" id="IPR027417">
    <property type="entry name" value="P-loop_NTPase"/>
</dbReference>
<evidence type="ECO:0000256" key="2">
    <source>
        <dbReference type="ARBA" id="ARBA00005417"/>
    </source>
</evidence>
<protein>
    <submittedName>
        <fullName evidence="9">Peptide/nickel transport system ATP-binding protein/oligopeptide transport system ATP-binding protein</fullName>
    </submittedName>
</protein>
<dbReference type="PANTHER" id="PTHR43297">
    <property type="entry name" value="OLIGOPEPTIDE TRANSPORT ATP-BINDING PROTEIN APPD"/>
    <property type="match status" value="1"/>
</dbReference>
<dbReference type="GO" id="GO:0015833">
    <property type="term" value="P:peptide transport"/>
    <property type="evidence" value="ECO:0007669"/>
    <property type="project" value="InterPro"/>
</dbReference>
<evidence type="ECO:0000313" key="10">
    <source>
        <dbReference type="Proteomes" id="UP000317122"/>
    </source>
</evidence>
<dbReference type="InterPro" id="IPR003439">
    <property type="entry name" value="ABC_transporter-like_ATP-bd"/>
</dbReference>
<dbReference type="CDD" id="cd03257">
    <property type="entry name" value="ABC_NikE_OppD_transporters"/>
    <property type="match status" value="1"/>
</dbReference>
<evidence type="ECO:0000313" key="9">
    <source>
        <dbReference type="EMBL" id="TWI17273.1"/>
    </source>
</evidence>
<dbReference type="Gene3D" id="3.40.50.300">
    <property type="entry name" value="P-loop containing nucleotide triphosphate hydrolases"/>
    <property type="match status" value="1"/>
</dbReference>
<dbReference type="AlphaFoldDB" id="A0A562MBK3"/>
<dbReference type="InterPro" id="IPR013563">
    <property type="entry name" value="Oligopep_ABC_C"/>
</dbReference>
<dbReference type="SMART" id="SM00382">
    <property type="entry name" value="AAA"/>
    <property type="match status" value="1"/>
</dbReference>
<dbReference type="FunFam" id="3.40.50.300:FF:000016">
    <property type="entry name" value="Oligopeptide ABC transporter ATP-binding component"/>
    <property type="match status" value="1"/>
</dbReference>